<dbReference type="EMBL" id="UINC01132773">
    <property type="protein sequence ID" value="SVD15294.1"/>
    <property type="molecule type" value="Genomic_DNA"/>
</dbReference>
<dbReference type="PANTHER" id="PTHR45138">
    <property type="entry name" value="REGULATORY COMPONENTS OF SENSORY TRANSDUCTION SYSTEM"/>
    <property type="match status" value="1"/>
</dbReference>
<evidence type="ECO:0000313" key="2">
    <source>
        <dbReference type="EMBL" id="SVD15294.1"/>
    </source>
</evidence>
<dbReference type="FunFam" id="3.30.70.270:FF:000001">
    <property type="entry name" value="Diguanylate cyclase domain protein"/>
    <property type="match status" value="1"/>
</dbReference>
<dbReference type="AlphaFoldDB" id="A0A382SZI0"/>
<gene>
    <name evidence="2" type="ORF">METZ01_LOCUS368148</name>
</gene>
<dbReference type="NCBIfam" id="TIGR00254">
    <property type="entry name" value="GGDEF"/>
    <property type="match status" value="1"/>
</dbReference>
<dbReference type="GO" id="GO:0052621">
    <property type="term" value="F:diguanylate cyclase activity"/>
    <property type="evidence" value="ECO:0007669"/>
    <property type="project" value="TreeGrafter"/>
</dbReference>
<feature type="domain" description="GGDEF" evidence="1">
    <location>
        <begin position="74"/>
        <end position="207"/>
    </location>
</feature>
<dbReference type="PROSITE" id="PS50887">
    <property type="entry name" value="GGDEF"/>
    <property type="match status" value="1"/>
</dbReference>
<reference evidence="2" key="1">
    <citation type="submission" date="2018-05" db="EMBL/GenBank/DDBJ databases">
        <authorList>
            <person name="Lanie J.A."/>
            <person name="Ng W.-L."/>
            <person name="Kazmierczak K.M."/>
            <person name="Andrzejewski T.M."/>
            <person name="Davidsen T.M."/>
            <person name="Wayne K.J."/>
            <person name="Tettelin H."/>
            <person name="Glass J.I."/>
            <person name="Rusch D."/>
            <person name="Podicherti R."/>
            <person name="Tsui H.-C.T."/>
            <person name="Winkler M.E."/>
        </authorList>
    </citation>
    <scope>NUCLEOTIDE SEQUENCE</scope>
</reference>
<accession>A0A382SZI0</accession>
<name>A0A382SZI0_9ZZZZ</name>
<proteinExistence type="predicted"/>
<dbReference type="Gene3D" id="3.30.70.270">
    <property type="match status" value="1"/>
</dbReference>
<dbReference type="SMART" id="SM00267">
    <property type="entry name" value="GGDEF"/>
    <property type="match status" value="1"/>
</dbReference>
<dbReference type="CDD" id="cd01949">
    <property type="entry name" value="GGDEF"/>
    <property type="match status" value="1"/>
</dbReference>
<dbReference type="Pfam" id="PF00990">
    <property type="entry name" value="GGDEF"/>
    <property type="match status" value="1"/>
</dbReference>
<dbReference type="InterPro" id="IPR050469">
    <property type="entry name" value="Diguanylate_Cyclase"/>
</dbReference>
<dbReference type="SUPFAM" id="SSF55073">
    <property type="entry name" value="Nucleotide cyclase"/>
    <property type="match status" value="1"/>
</dbReference>
<dbReference type="InterPro" id="IPR043128">
    <property type="entry name" value="Rev_trsase/Diguanyl_cyclase"/>
</dbReference>
<dbReference type="InterPro" id="IPR000160">
    <property type="entry name" value="GGDEF_dom"/>
</dbReference>
<sequence>MEEKLERPVKLITAICDYFSEVSKDLRTPTMIELQLMEETKKVSRTDGLTGLFNRRFFDETLEGEINRVQRYDGNFTLIFFDLDNFKKLNDTQGHQAGNLSLKRAAEIMKLEKRTEDIACRYGGEELVLILPKTQKINALVIAERIRQKLEEAELEFEGKSFRVTLSGGVVSYPLDAQDTKSLIHAADIALYQAKDSGKNRIYLHALNKWHYIRIDFAGKV</sequence>
<protein>
    <recommendedName>
        <fullName evidence="1">GGDEF domain-containing protein</fullName>
    </recommendedName>
</protein>
<evidence type="ECO:0000259" key="1">
    <source>
        <dbReference type="PROSITE" id="PS50887"/>
    </source>
</evidence>
<dbReference type="PANTHER" id="PTHR45138:SF9">
    <property type="entry name" value="DIGUANYLATE CYCLASE DGCM-RELATED"/>
    <property type="match status" value="1"/>
</dbReference>
<dbReference type="InterPro" id="IPR029787">
    <property type="entry name" value="Nucleotide_cyclase"/>
</dbReference>
<organism evidence="2">
    <name type="scientific">marine metagenome</name>
    <dbReference type="NCBI Taxonomy" id="408172"/>
    <lineage>
        <taxon>unclassified sequences</taxon>
        <taxon>metagenomes</taxon>
        <taxon>ecological metagenomes</taxon>
    </lineage>
</organism>